<evidence type="ECO:0000256" key="3">
    <source>
        <dbReference type="ARBA" id="ARBA00022448"/>
    </source>
</evidence>
<dbReference type="InterPro" id="IPR020846">
    <property type="entry name" value="MFS_dom"/>
</dbReference>
<evidence type="ECO:0000256" key="5">
    <source>
        <dbReference type="ARBA" id="ARBA00022692"/>
    </source>
</evidence>
<feature type="transmembrane region" description="Helical" evidence="8">
    <location>
        <begin position="99"/>
        <end position="119"/>
    </location>
</feature>
<evidence type="ECO:0000256" key="1">
    <source>
        <dbReference type="ARBA" id="ARBA00004651"/>
    </source>
</evidence>
<feature type="domain" description="Major facilitator superfamily (MFS) profile" evidence="9">
    <location>
        <begin position="34"/>
        <end position="527"/>
    </location>
</feature>
<feature type="transmembrane region" description="Helical" evidence="8">
    <location>
        <begin position="159"/>
        <end position="180"/>
    </location>
</feature>
<evidence type="ECO:0000313" key="10">
    <source>
        <dbReference type="EMBL" id="BDG71186.1"/>
    </source>
</evidence>
<keyword evidence="4" id="KW-1003">Cell membrane</keyword>
<dbReference type="NCBIfam" id="TIGR00711">
    <property type="entry name" value="efflux_EmrB"/>
    <property type="match status" value="1"/>
</dbReference>
<protein>
    <submittedName>
        <fullName evidence="10">MFS transporter</fullName>
    </submittedName>
</protein>
<dbReference type="Gene3D" id="1.20.1250.20">
    <property type="entry name" value="MFS general substrate transporter like domains"/>
    <property type="match status" value="1"/>
</dbReference>
<keyword evidence="3" id="KW-0813">Transport</keyword>
<accession>A0ABN6NYB2</accession>
<evidence type="ECO:0000256" key="2">
    <source>
        <dbReference type="ARBA" id="ARBA00008537"/>
    </source>
</evidence>
<feature type="transmembrane region" description="Helical" evidence="8">
    <location>
        <begin position="252"/>
        <end position="271"/>
    </location>
</feature>
<evidence type="ECO:0000259" key="9">
    <source>
        <dbReference type="PROSITE" id="PS50850"/>
    </source>
</evidence>
<feature type="transmembrane region" description="Helical" evidence="8">
    <location>
        <begin position="125"/>
        <end position="147"/>
    </location>
</feature>
<dbReference type="Pfam" id="PF07690">
    <property type="entry name" value="MFS_1"/>
    <property type="match status" value="1"/>
</dbReference>
<proteinExistence type="inferred from homology"/>
<dbReference type="CDD" id="cd17503">
    <property type="entry name" value="MFS_LmrB_MDR_like"/>
    <property type="match status" value="1"/>
</dbReference>
<dbReference type="PRINTS" id="PR01036">
    <property type="entry name" value="TCRTETB"/>
</dbReference>
<dbReference type="InterPro" id="IPR004638">
    <property type="entry name" value="EmrB-like"/>
</dbReference>
<dbReference type="InterPro" id="IPR005829">
    <property type="entry name" value="Sugar_transporter_CS"/>
</dbReference>
<evidence type="ECO:0000313" key="11">
    <source>
        <dbReference type="Proteomes" id="UP000831327"/>
    </source>
</evidence>
<gene>
    <name evidence="10" type="ORF">Rmf_11150</name>
</gene>
<evidence type="ECO:0000256" key="8">
    <source>
        <dbReference type="SAM" id="Phobius"/>
    </source>
</evidence>
<feature type="transmembrane region" description="Helical" evidence="8">
    <location>
        <begin position="32"/>
        <end position="52"/>
    </location>
</feature>
<dbReference type="SUPFAM" id="SSF103473">
    <property type="entry name" value="MFS general substrate transporter"/>
    <property type="match status" value="1"/>
</dbReference>
<evidence type="ECO:0000256" key="7">
    <source>
        <dbReference type="ARBA" id="ARBA00023136"/>
    </source>
</evidence>
<dbReference type="PROSITE" id="PS50850">
    <property type="entry name" value="MFS"/>
    <property type="match status" value="1"/>
</dbReference>
<dbReference type="RefSeq" id="WP_244458472.1">
    <property type="nucleotide sequence ID" value="NZ_AP025637.1"/>
</dbReference>
<name>A0ABN6NYB2_9PROT</name>
<dbReference type="EMBL" id="AP025637">
    <property type="protein sequence ID" value="BDG71186.1"/>
    <property type="molecule type" value="Genomic_DNA"/>
</dbReference>
<keyword evidence="7 8" id="KW-0472">Membrane</keyword>
<evidence type="ECO:0000256" key="6">
    <source>
        <dbReference type="ARBA" id="ARBA00022989"/>
    </source>
</evidence>
<dbReference type="InterPro" id="IPR011701">
    <property type="entry name" value="MFS"/>
</dbReference>
<feature type="transmembrane region" description="Helical" evidence="8">
    <location>
        <begin position="324"/>
        <end position="342"/>
    </location>
</feature>
<keyword evidence="11" id="KW-1185">Reference proteome</keyword>
<dbReference type="PANTHER" id="PTHR42718">
    <property type="entry name" value="MAJOR FACILITATOR SUPERFAMILY MULTIDRUG TRANSPORTER MFSC"/>
    <property type="match status" value="1"/>
</dbReference>
<feature type="transmembrane region" description="Helical" evidence="8">
    <location>
        <begin position="72"/>
        <end position="92"/>
    </location>
</feature>
<comment type="subcellular location">
    <subcellularLocation>
        <location evidence="1">Cell membrane</location>
        <topology evidence="1">Multi-pass membrane protein</topology>
    </subcellularLocation>
</comment>
<feature type="transmembrane region" description="Helical" evidence="8">
    <location>
        <begin position="376"/>
        <end position="395"/>
    </location>
</feature>
<dbReference type="PANTHER" id="PTHR42718:SF9">
    <property type="entry name" value="MAJOR FACILITATOR SUPERFAMILY MULTIDRUG TRANSPORTER MFSC"/>
    <property type="match status" value="1"/>
</dbReference>
<evidence type="ECO:0000256" key="4">
    <source>
        <dbReference type="ARBA" id="ARBA00022475"/>
    </source>
</evidence>
<keyword evidence="5 8" id="KW-0812">Transmembrane</keyword>
<feature type="transmembrane region" description="Helical" evidence="8">
    <location>
        <begin position="504"/>
        <end position="522"/>
    </location>
</feature>
<dbReference type="PROSITE" id="PS00217">
    <property type="entry name" value="SUGAR_TRANSPORT_2"/>
    <property type="match status" value="1"/>
</dbReference>
<feature type="transmembrane region" description="Helical" evidence="8">
    <location>
        <begin position="186"/>
        <end position="208"/>
    </location>
</feature>
<comment type="similarity">
    <text evidence="2">Belongs to the major facilitator superfamily. EmrB family.</text>
</comment>
<dbReference type="Gene3D" id="1.20.1720.10">
    <property type="entry name" value="Multidrug resistance protein D"/>
    <property type="match status" value="1"/>
</dbReference>
<keyword evidence="6 8" id="KW-1133">Transmembrane helix</keyword>
<dbReference type="InterPro" id="IPR036259">
    <property type="entry name" value="MFS_trans_sf"/>
</dbReference>
<dbReference type="Proteomes" id="UP000831327">
    <property type="component" value="Chromosome"/>
</dbReference>
<feature type="transmembrane region" description="Helical" evidence="8">
    <location>
        <begin position="283"/>
        <end position="304"/>
    </location>
</feature>
<feature type="transmembrane region" description="Helical" evidence="8">
    <location>
        <begin position="349"/>
        <end position="370"/>
    </location>
</feature>
<organism evidence="10 11">
    <name type="scientific">Roseomonas fluvialis</name>
    <dbReference type="NCBI Taxonomy" id="1750527"/>
    <lineage>
        <taxon>Bacteria</taxon>
        <taxon>Pseudomonadati</taxon>
        <taxon>Pseudomonadota</taxon>
        <taxon>Alphaproteobacteria</taxon>
        <taxon>Acetobacterales</taxon>
        <taxon>Roseomonadaceae</taxon>
        <taxon>Roseomonas</taxon>
    </lineage>
</organism>
<sequence length="528" mass="55085">MSDATAGPAWSGGWAGPGIAELQARWGAPYRWLVTLAAMIGTVATILSATIVNVALPQVMGAFGIGQDHAQLIATAFLAAVTATMLLNGWLVDSFGCRLTYAAAIAMFVAGSIVSGSAPNEGVLIAGRVLQGAAAGMVQPLGMQIIFQVFPADRRGSAMGLYAVGVVMAPALGPTLGGVIVDEFGWRAVFFLGVPFALLGLVLGLVFLPGPTRDGARRRFDGPGFALLVVALLALLTGLASGQREGWSSDRVVVELCVAATATVGFVLWELRTDTPMLNPRLFAVRGFACSAAVGVVYGAALFGSTYLAPLFVQTIQGYTATRAGLLLMPAGLAMVLVFPIAGRIADRVPPFGPIGVGLVLFGISAWLMTGIGTDTAFWTLALWILVGRIGFGLAMPSMNAGALRALPPRWVGQGSGAVNFARQFGGALGVNLLSILLERRTQLHAQALTATQDGHGATREVLQEVERLLAQDGIADGMRQAMAHEYLGQMLLSQASMLAFRDTFLAVALICVLALVPVAIMRRRPVG</sequence>
<reference evidence="10 11" key="1">
    <citation type="journal article" date="2016" name="Microbes Environ.">
        <title>Phylogenetically diverse aerobic anoxygenic phototrophic bacteria isolated from epilithic biofilms in Tama river, Japan.</title>
        <authorList>
            <person name="Hirose S."/>
            <person name="Matsuura K."/>
            <person name="Haruta S."/>
        </authorList>
    </citation>
    <scope>NUCLEOTIDE SEQUENCE [LARGE SCALE GENOMIC DNA]</scope>
    <source>
        <strain evidence="10 11">S08</strain>
    </source>
</reference>
<feature type="transmembrane region" description="Helical" evidence="8">
    <location>
        <begin position="220"/>
        <end position="240"/>
    </location>
</feature>